<dbReference type="AlphaFoldDB" id="A0A975GWN3"/>
<organism evidence="1 2">
    <name type="scientific">Brevundimonas goettingensis</name>
    <dbReference type="NCBI Taxonomy" id="2774190"/>
    <lineage>
        <taxon>Bacteria</taxon>
        <taxon>Pseudomonadati</taxon>
        <taxon>Pseudomonadota</taxon>
        <taxon>Alphaproteobacteria</taxon>
        <taxon>Caulobacterales</taxon>
        <taxon>Caulobacteraceae</taxon>
        <taxon>Brevundimonas</taxon>
    </lineage>
</organism>
<dbReference type="KEGG" id="bgoe:IFJ75_08390"/>
<dbReference type="Proteomes" id="UP000663918">
    <property type="component" value="Chromosome"/>
</dbReference>
<gene>
    <name evidence="1" type="ORF">IFJ75_08390</name>
</gene>
<accession>A0A975GWN3</accession>
<sequence>MKAFISLAGDTARIPHDERQRAARLTRVLESMTASLLQLLAERDRPSGRFFWDGLTGEFRTCPLVSALALTSADGVIHAEARLRNDEWLLTISVSLPDHALRGVYDRLHGLLNLLSYSDLEMDAHTVH</sequence>
<protein>
    <submittedName>
        <fullName evidence="1">Uncharacterized protein</fullName>
    </submittedName>
</protein>
<dbReference type="RefSeq" id="WP_207932126.1">
    <property type="nucleotide sequence ID" value="NZ_CP062222.1"/>
</dbReference>
<reference evidence="1" key="1">
    <citation type="submission" date="2020-09" db="EMBL/GenBank/DDBJ databases">
        <title>Brevundimonas sp. LVF2 isolated from a puddle in Goettingen, Germany.</title>
        <authorList>
            <person name="Friedrich I."/>
            <person name="Klassen A."/>
            <person name="Hannes N."/>
            <person name="Schneider D."/>
            <person name="Hertel R."/>
            <person name="Daniel R."/>
        </authorList>
    </citation>
    <scope>NUCLEOTIDE SEQUENCE</scope>
    <source>
        <strain evidence="1">LVF2</strain>
    </source>
</reference>
<evidence type="ECO:0000313" key="1">
    <source>
        <dbReference type="EMBL" id="QTC92846.1"/>
    </source>
</evidence>
<name>A0A975GWN3_9CAUL</name>
<dbReference type="EMBL" id="CP062222">
    <property type="protein sequence ID" value="QTC92846.1"/>
    <property type="molecule type" value="Genomic_DNA"/>
</dbReference>
<evidence type="ECO:0000313" key="2">
    <source>
        <dbReference type="Proteomes" id="UP000663918"/>
    </source>
</evidence>
<proteinExistence type="predicted"/>
<keyword evidence="2" id="KW-1185">Reference proteome</keyword>